<dbReference type="EMBL" id="BPQB01000024">
    <property type="protein sequence ID" value="GJE91976.1"/>
    <property type="molecule type" value="Genomic_DNA"/>
</dbReference>
<keyword evidence="3" id="KW-1185">Reference proteome</keyword>
<organism evidence="2 3">
    <name type="scientific">Phanerochaete sordida</name>
    <dbReference type="NCBI Taxonomy" id="48140"/>
    <lineage>
        <taxon>Eukaryota</taxon>
        <taxon>Fungi</taxon>
        <taxon>Dikarya</taxon>
        <taxon>Basidiomycota</taxon>
        <taxon>Agaricomycotina</taxon>
        <taxon>Agaricomycetes</taxon>
        <taxon>Polyporales</taxon>
        <taxon>Phanerochaetaceae</taxon>
        <taxon>Phanerochaete</taxon>
    </lineage>
</organism>
<evidence type="ECO:0000313" key="3">
    <source>
        <dbReference type="Proteomes" id="UP000703269"/>
    </source>
</evidence>
<evidence type="ECO:0000313" key="2">
    <source>
        <dbReference type="EMBL" id="GJE91976.1"/>
    </source>
</evidence>
<dbReference type="AlphaFoldDB" id="A0A9P3LDY6"/>
<name>A0A9P3LDY6_9APHY</name>
<proteinExistence type="predicted"/>
<dbReference type="Proteomes" id="UP000703269">
    <property type="component" value="Unassembled WGS sequence"/>
</dbReference>
<accession>A0A9P3LDY6</accession>
<gene>
    <name evidence="2" type="ORF">PsYK624_081280</name>
</gene>
<reference evidence="2 3" key="1">
    <citation type="submission" date="2021-08" db="EMBL/GenBank/DDBJ databases">
        <title>Draft Genome Sequence of Phanerochaete sordida strain YK-624.</title>
        <authorList>
            <person name="Mori T."/>
            <person name="Dohra H."/>
            <person name="Suzuki T."/>
            <person name="Kawagishi H."/>
            <person name="Hirai H."/>
        </authorList>
    </citation>
    <scope>NUCLEOTIDE SEQUENCE [LARGE SCALE GENOMIC DNA]</scope>
    <source>
        <strain evidence="2 3">YK-624</strain>
    </source>
</reference>
<sequence length="90" mass="9715">MDRVRGGTSGPPTGVHGFGTRMAKASRSATSRNWPVLRANHLSTATPSLKNIAHRPQPGSFYASSSPQLSARFANPCCIRNWNISSEQYG</sequence>
<evidence type="ECO:0000256" key="1">
    <source>
        <dbReference type="SAM" id="MobiDB-lite"/>
    </source>
</evidence>
<comment type="caution">
    <text evidence="2">The sequence shown here is derived from an EMBL/GenBank/DDBJ whole genome shotgun (WGS) entry which is preliminary data.</text>
</comment>
<protein>
    <submittedName>
        <fullName evidence="2">Uncharacterized protein</fullName>
    </submittedName>
</protein>
<feature type="region of interest" description="Disordered" evidence="1">
    <location>
        <begin position="1"/>
        <end position="34"/>
    </location>
</feature>